<dbReference type="EMBL" id="UYWX01000323">
    <property type="protein sequence ID" value="VDM18039.1"/>
    <property type="molecule type" value="Genomic_DNA"/>
</dbReference>
<evidence type="ECO:0000256" key="1">
    <source>
        <dbReference type="SAM" id="MobiDB-lite"/>
    </source>
</evidence>
<feature type="region of interest" description="Disordered" evidence="1">
    <location>
        <begin position="334"/>
        <end position="358"/>
    </location>
</feature>
<evidence type="ECO:0000313" key="4">
    <source>
        <dbReference type="WBParaSite" id="TTAC_0000147001-mRNA-1"/>
    </source>
</evidence>
<accession>A0A0R3WL36</accession>
<protein>
    <submittedName>
        <fullName evidence="4">DUF4283 domain-containing protein</fullName>
    </submittedName>
</protein>
<reference evidence="4" key="1">
    <citation type="submission" date="2017-02" db="UniProtKB">
        <authorList>
            <consortium name="WormBaseParasite"/>
        </authorList>
    </citation>
    <scope>IDENTIFICATION</scope>
</reference>
<gene>
    <name evidence="2" type="ORF">TTAC_LOCUS1457</name>
</gene>
<sequence>MSLDCVHFAPPTDIKAELTVTGEYLLVQLQFPGVGKLSLPPPPQQVHKGSVLFSCFSVPKKRIVVGGSTWMKLIDDKAPLTVMRSGEWIPIQMEKKSANGEIWLRVFRRRISVMLIPPKQEKNATRVNTKMSVQEGPPVTRYYYWDSGRLSKALNPHRSEICVDHDHISLRLACNAELWTEEDVNELQKAFSKEAEVEPKAAPDVQLKHDPVSETTANLASFSQECRQLKCPGGDTNPCRQNVALALPVTEERQLEGVNDTTEAMEKVELLEEDPMISKKEITKAIPSERTSYIDTETHTVERHDSIIMGQNKGLPETTSIKVELDRGCRELQRSNTEVEGKDEVEKERSAKMAEDSRRIDRSTSCTDLCKVEDAATDTTTERGKMYGDPVDGERCHYCLGVREQVGKAEFCALQARVEAMDKEEWGRVLDIIIGKSGDRRRVVTHPQPPIRVRKVEAKVENKRK</sequence>
<keyword evidence="3" id="KW-1185">Reference proteome</keyword>
<dbReference type="Proteomes" id="UP000274429">
    <property type="component" value="Unassembled WGS sequence"/>
</dbReference>
<dbReference type="WBParaSite" id="TTAC_0000147001-mRNA-1">
    <property type="protein sequence ID" value="TTAC_0000147001-mRNA-1"/>
    <property type="gene ID" value="TTAC_0000147001"/>
</dbReference>
<name>A0A0R3WL36_HYDTA</name>
<evidence type="ECO:0000313" key="2">
    <source>
        <dbReference type="EMBL" id="VDM18039.1"/>
    </source>
</evidence>
<evidence type="ECO:0000313" key="3">
    <source>
        <dbReference type="Proteomes" id="UP000274429"/>
    </source>
</evidence>
<dbReference type="AlphaFoldDB" id="A0A0R3WL36"/>
<reference evidence="2 3" key="2">
    <citation type="submission" date="2018-11" db="EMBL/GenBank/DDBJ databases">
        <authorList>
            <consortium name="Pathogen Informatics"/>
        </authorList>
    </citation>
    <scope>NUCLEOTIDE SEQUENCE [LARGE SCALE GENOMIC DNA]</scope>
</reference>
<dbReference type="OrthoDB" id="6280656at2759"/>
<organism evidence="4">
    <name type="scientific">Hydatigena taeniaeformis</name>
    <name type="common">Feline tapeworm</name>
    <name type="synonym">Taenia taeniaeformis</name>
    <dbReference type="NCBI Taxonomy" id="6205"/>
    <lineage>
        <taxon>Eukaryota</taxon>
        <taxon>Metazoa</taxon>
        <taxon>Spiralia</taxon>
        <taxon>Lophotrochozoa</taxon>
        <taxon>Platyhelminthes</taxon>
        <taxon>Cestoda</taxon>
        <taxon>Eucestoda</taxon>
        <taxon>Cyclophyllidea</taxon>
        <taxon>Taeniidae</taxon>
        <taxon>Hydatigera</taxon>
    </lineage>
</organism>
<proteinExistence type="predicted"/>